<evidence type="ECO:0008006" key="4">
    <source>
        <dbReference type="Google" id="ProtNLM"/>
    </source>
</evidence>
<evidence type="ECO:0000313" key="3">
    <source>
        <dbReference type="Proteomes" id="UP001500063"/>
    </source>
</evidence>
<dbReference type="Proteomes" id="UP001500063">
    <property type="component" value="Unassembled WGS sequence"/>
</dbReference>
<evidence type="ECO:0000256" key="1">
    <source>
        <dbReference type="SAM" id="SignalP"/>
    </source>
</evidence>
<dbReference type="RefSeq" id="WP_344115880.1">
    <property type="nucleotide sequence ID" value="NZ_BAAABW010000002.1"/>
</dbReference>
<reference evidence="2 3" key="1">
    <citation type="journal article" date="2019" name="Int. J. Syst. Evol. Microbiol.">
        <title>The Global Catalogue of Microorganisms (GCM) 10K type strain sequencing project: providing services to taxonomists for standard genome sequencing and annotation.</title>
        <authorList>
            <consortium name="The Broad Institute Genomics Platform"/>
            <consortium name="The Broad Institute Genome Sequencing Center for Infectious Disease"/>
            <person name="Wu L."/>
            <person name="Ma J."/>
        </authorList>
    </citation>
    <scope>NUCLEOTIDE SEQUENCE [LARGE SCALE GENOMIC DNA]</scope>
    <source>
        <strain evidence="2 3">JCM 4565</strain>
    </source>
</reference>
<protein>
    <recommendedName>
        <fullName evidence="4">Secreted protein</fullName>
    </recommendedName>
</protein>
<feature type="chain" id="PRO_5046805913" description="Secreted protein" evidence="1">
    <location>
        <begin position="31"/>
        <end position="69"/>
    </location>
</feature>
<feature type="signal peptide" evidence="1">
    <location>
        <begin position="1"/>
        <end position="30"/>
    </location>
</feature>
<organism evidence="2 3">
    <name type="scientific">Streptomyces blastmyceticus</name>
    <dbReference type="NCBI Taxonomy" id="68180"/>
    <lineage>
        <taxon>Bacteria</taxon>
        <taxon>Bacillati</taxon>
        <taxon>Actinomycetota</taxon>
        <taxon>Actinomycetes</taxon>
        <taxon>Kitasatosporales</taxon>
        <taxon>Streptomycetaceae</taxon>
        <taxon>Streptomyces</taxon>
    </lineage>
</organism>
<gene>
    <name evidence="2" type="ORF">GCM10010319_06870</name>
</gene>
<proteinExistence type="predicted"/>
<sequence length="69" mass="6914">MRTVKRAATAFAAGLLLTIGAAALAAPAHAEVDANLLGNLLTEHANGSEILQLGGATILNTLNPLSPIV</sequence>
<keyword evidence="3" id="KW-1185">Reference proteome</keyword>
<accession>A0ABN0WDK4</accession>
<comment type="caution">
    <text evidence="2">The sequence shown here is derived from an EMBL/GenBank/DDBJ whole genome shotgun (WGS) entry which is preliminary data.</text>
</comment>
<keyword evidence="1" id="KW-0732">Signal</keyword>
<name>A0ABN0WDK4_9ACTN</name>
<dbReference type="EMBL" id="BAAABW010000002">
    <property type="protein sequence ID" value="GAA0333539.1"/>
    <property type="molecule type" value="Genomic_DNA"/>
</dbReference>
<evidence type="ECO:0000313" key="2">
    <source>
        <dbReference type="EMBL" id="GAA0333539.1"/>
    </source>
</evidence>